<feature type="non-terminal residue" evidence="2">
    <location>
        <position position="1"/>
    </location>
</feature>
<keyword evidence="3" id="KW-1185">Reference proteome</keyword>
<gene>
    <name evidence="2" type="ORF">PanWU01x14_210110</name>
</gene>
<evidence type="ECO:0000313" key="3">
    <source>
        <dbReference type="Proteomes" id="UP000237105"/>
    </source>
</evidence>
<dbReference type="EMBL" id="JXTB01000222">
    <property type="protein sequence ID" value="PON52300.1"/>
    <property type="molecule type" value="Genomic_DNA"/>
</dbReference>
<dbReference type="AlphaFoldDB" id="A0A2P5BU50"/>
<dbReference type="Proteomes" id="UP000237105">
    <property type="component" value="Unassembled WGS sequence"/>
</dbReference>
<evidence type="ECO:0000256" key="1">
    <source>
        <dbReference type="SAM" id="MobiDB-lite"/>
    </source>
</evidence>
<proteinExistence type="predicted"/>
<organism evidence="2 3">
    <name type="scientific">Parasponia andersonii</name>
    <name type="common">Sponia andersonii</name>
    <dbReference type="NCBI Taxonomy" id="3476"/>
    <lineage>
        <taxon>Eukaryota</taxon>
        <taxon>Viridiplantae</taxon>
        <taxon>Streptophyta</taxon>
        <taxon>Embryophyta</taxon>
        <taxon>Tracheophyta</taxon>
        <taxon>Spermatophyta</taxon>
        <taxon>Magnoliopsida</taxon>
        <taxon>eudicotyledons</taxon>
        <taxon>Gunneridae</taxon>
        <taxon>Pentapetalae</taxon>
        <taxon>rosids</taxon>
        <taxon>fabids</taxon>
        <taxon>Rosales</taxon>
        <taxon>Cannabaceae</taxon>
        <taxon>Parasponia</taxon>
    </lineage>
</organism>
<comment type="caution">
    <text evidence="2">The sequence shown here is derived from an EMBL/GenBank/DDBJ whole genome shotgun (WGS) entry which is preliminary data.</text>
</comment>
<feature type="compositionally biased region" description="Basic and acidic residues" evidence="1">
    <location>
        <begin position="1"/>
        <end position="10"/>
    </location>
</feature>
<reference evidence="3" key="1">
    <citation type="submission" date="2016-06" db="EMBL/GenBank/DDBJ databases">
        <title>Parallel loss of symbiosis genes in relatives of nitrogen-fixing non-legume Parasponia.</title>
        <authorList>
            <person name="Van Velzen R."/>
            <person name="Holmer R."/>
            <person name="Bu F."/>
            <person name="Rutten L."/>
            <person name="Van Zeijl A."/>
            <person name="Liu W."/>
            <person name="Santuari L."/>
            <person name="Cao Q."/>
            <person name="Sharma T."/>
            <person name="Shen D."/>
            <person name="Roswanjaya Y."/>
            <person name="Wardhani T."/>
            <person name="Kalhor M.S."/>
            <person name="Jansen J."/>
            <person name="Van den Hoogen J."/>
            <person name="Gungor B."/>
            <person name="Hartog M."/>
            <person name="Hontelez J."/>
            <person name="Verver J."/>
            <person name="Yang W.-C."/>
            <person name="Schijlen E."/>
            <person name="Repin R."/>
            <person name="Schilthuizen M."/>
            <person name="Schranz E."/>
            <person name="Heidstra R."/>
            <person name="Miyata K."/>
            <person name="Fedorova E."/>
            <person name="Kohlen W."/>
            <person name="Bisseling T."/>
            <person name="Smit S."/>
            <person name="Geurts R."/>
        </authorList>
    </citation>
    <scope>NUCLEOTIDE SEQUENCE [LARGE SCALE GENOMIC DNA]</scope>
    <source>
        <strain evidence="3">cv. WU1-14</strain>
    </source>
</reference>
<sequence length="56" mass="6244">LAEIYGRDRATGINTGNVDNDEEEVCQEDAIGVDLRLDDETVGREDEEEIDEFGDV</sequence>
<protein>
    <submittedName>
        <fullName evidence="2">Uncharacterized protein</fullName>
    </submittedName>
</protein>
<name>A0A2P5BU50_PARAD</name>
<accession>A0A2P5BU50</accession>
<feature type="region of interest" description="Disordered" evidence="1">
    <location>
        <begin position="1"/>
        <end position="20"/>
    </location>
</feature>
<evidence type="ECO:0000313" key="2">
    <source>
        <dbReference type="EMBL" id="PON52300.1"/>
    </source>
</evidence>